<name>A0A0E9SUZ5_ANGAN</name>
<accession>A0A0E9SUZ5</accession>
<organism evidence="1">
    <name type="scientific">Anguilla anguilla</name>
    <name type="common">European freshwater eel</name>
    <name type="synonym">Muraena anguilla</name>
    <dbReference type="NCBI Taxonomy" id="7936"/>
    <lineage>
        <taxon>Eukaryota</taxon>
        <taxon>Metazoa</taxon>
        <taxon>Chordata</taxon>
        <taxon>Craniata</taxon>
        <taxon>Vertebrata</taxon>
        <taxon>Euteleostomi</taxon>
        <taxon>Actinopterygii</taxon>
        <taxon>Neopterygii</taxon>
        <taxon>Teleostei</taxon>
        <taxon>Anguilliformes</taxon>
        <taxon>Anguillidae</taxon>
        <taxon>Anguilla</taxon>
    </lineage>
</organism>
<proteinExistence type="predicted"/>
<protein>
    <submittedName>
        <fullName evidence="1">Uncharacterized protein</fullName>
    </submittedName>
</protein>
<dbReference type="EMBL" id="GBXM01063505">
    <property type="protein sequence ID" value="JAH45072.1"/>
    <property type="molecule type" value="Transcribed_RNA"/>
</dbReference>
<dbReference type="AlphaFoldDB" id="A0A0E9SUZ5"/>
<evidence type="ECO:0000313" key="1">
    <source>
        <dbReference type="EMBL" id="JAH45072.1"/>
    </source>
</evidence>
<reference evidence="1" key="1">
    <citation type="submission" date="2014-11" db="EMBL/GenBank/DDBJ databases">
        <authorList>
            <person name="Amaro Gonzalez C."/>
        </authorList>
    </citation>
    <scope>NUCLEOTIDE SEQUENCE</scope>
</reference>
<sequence length="79" mass="8364">MSMREAGMASSPSSHISTVAGMPYDPFSAVKLSVVVRLQVPILLTVNPTVRHGKCAGGNTMRFSLTSFLCPVDAAQARL</sequence>
<reference evidence="1" key="2">
    <citation type="journal article" date="2015" name="Fish Shellfish Immunol.">
        <title>Early steps in the European eel (Anguilla anguilla)-Vibrio vulnificus interaction in the gills: Role of the RtxA13 toxin.</title>
        <authorList>
            <person name="Callol A."/>
            <person name="Pajuelo D."/>
            <person name="Ebbesson L."/>
            <person name="Teles M."/>
            <person name="MacKenzie S."/>
            <person name="Amaro C."/>
        </authorList>
    </citation>
    <scope>NUCLEOTIDE SEQUENCE</scope>
</reference>